<dbReference type="InterPro" id="IPR026893">
    <property type="entry name" value="Tyr/Ser_Pase_IphP-type"/>
</dbReference>
<gene>
    <name evidence="3" type="ORF">FC70_GL001089</name>
</gene>
<dbReference type="PANTHER" id="PTHR31126">
    <property type="entry name" value="TYROSINE-PROTEIN PHOSPHATASE"/>
    <property type="match status" value="1"/>
</dbReference>
<dbReference type="Proteomes" id="UP000051697">
    <property type="component" value="Unassembled WGS sequence"/>
</dbReference>
<feature type="domain" description="Tyrosine specific protein phosphatases" evidence="2">
    <location>
        <begin position="135"/>
        <end position="162"/>
    </location>
</feature>
<keyword evidence="4" id="KW-1185">Reference proteome</keyword>
<evidence type="ECO:0000313" key="3">
    <source>
        <dbReference type="EMBL" id="KRL55492.1"/>
    </source>
</evidence>
<evidence type="ECO:0000256" key="1">
    <source>
        <dbReference type="ARBA" id="ARBA00009580"/>
    </source>
</evidence>
<dbReference type="InterPro" id="IPR029021">
    <property type="entry name" value="Prot-tyrosine_phosphatase-like"/>
</dbReference>
<dbReference type="EMBL" id="AZFE01000031">
    <property type="protein sequence ID" value="KRL55492.1"/>
    <property type="molecule type" value="Genomic_DNA"/>
</dbReference>
<evidence type="ECO:0000259" key="2">
    <source>
        <dbReference type="PROSITE" id="PS50056"/>
    </source>
</evidence>
<dbReference type="Gene3D" id="3.90.190.10">
    <property type="entry name" value="Protein tyrosine phosphatase superfamily"/>
    <property type="match status" value="1"/>
</dbReference>
<dbReference type="AlphaFoldDB" id="A0A0R1RJS5"/>
<dbReference type="GO" id="GO:0004721">
    <property type="term" value="F:phosphoprotein phosphatase activity"/>
    <property type="evidence" value="ECO:0007669"/>
    <property type="project" value="InterPro"/>
</dbReference>
<dbReference type="OrthoDB" id="1188001at2"/>
<dbReference type="PATRIC" id="fig|1423778.4.peg.1123"/>
<protein>
    <submittedName>
        <fullName evidence="3">Protein tyrosine serine phosphatase</fullName>
    </submittedName>
</protein>
<dbReference type="RefSeq" id="WP_057890031.1">
    <property type="nucleotide sequence ID" value="NZ_AZFE01000031.1"/>
</dbReference>
<dbReference type="SUPFAM" id="SSF52799">
    <property type="entry name" value="(Phosphotyrosine protein) phosphatases II"/>
    <property type="match status" value="1"/>
</dbReference>
<sequence length="263" mass="29404">MNSNERLLSITHGNNFRDLGGYQTTNGQTIKWQKLIRSGHLHELDHDDLNTLQSMNVAFDIDFRAPKEAELQPDKVPSNASYHRLSVFETDKTDASHSQEEIQREYSDDPHAGFNHMVAIYQEMVTTNQAKAAYQNFFKLLISAEGNQSVLYHCTAGKDRTGLGSVFLLSALGVDQKTILNDYLLTNSVTADYVNNRVSSILSAGLPQAFADNTRALSTVAPEYLNQSMETINTSFGSMSNYLSQHLELSNSDIQTLKNNFLN</sequence>
<dbReference type="Pfam" id="PF13350">
    <property type="entry name" value="Y_phosphatase3"/>
    <property type="match status" value="1"/>
</dbReference>
<dbReference type="KEGG" id="lol:LACOL_0215"/>
<proteinExistence type="inferred from homology"/>
<dbReference type="PANTHER" id="PTHR31126:SF1">
    <property type="entry name" value="TYROSINE SPECIFIC PROTEIN PHOSPHATASES DOMAIN-CONTAINING PROTEIN"/>
    <property type="match status" value="1"/>
</dbReference>
<dbReference type="STRING" id="1423778.FC70_GL001089"/>
<reference evidence="3 4" key="1">
    <citation type="journal article" date="2015" name="Genome Announc.">
        <title>Expanding the biotechnology potential of lactobacilli through comparative genomics of 213 strains and associated genera.</title>
        <authorList>
            <person name="Sun Z."/>
            <person name="Harris H.M."/>
            <person name="McCann A."/>
            <person name="Guo C."/>
            <person name="Argimon S."/>
            <person name="Zhang W."/>
            <person name="Yang X."/>
            <person name="Jeffery I.B."/>
            <person name="Cooney J.C."/>
            <person name="Kagawa T.F."/>
            <person name="Liu W."/>
            <person name="Song Y."/>
            <person name="Salvetti E."/>
            <person name="Wrobel A."/>
            <person name="Rasinkangas P."/>
            <person name="Parkhill J."/>
            <person name="Rea M.C."/>
            <person name="O'Sullivan O."/>
            <person name="Ritari J."/>
            <person name="Douillard F.P."/>
            <person name="Paul Ross R."/>
            <person name="Yang R."/>
            <person name="Briner A.E."/>
            <person name="Felis G.E."/>
            <person name="de Vos W.M."/>
            <person name="Barrangou R."/>
            <person name="Klaenhammer T.R."/>
            <person name="Caufield P.W."/>
            <person name="Cui Y."/>
            <person name="Zhang H."/>
            <person name="O'Toole P.W."/>
        </authorList>
    </citation>
    <scope>NUCLEOTIDE SEQUENCE [LARGE SCALE GENOMIC DNA]</scope>
    <source>
        <strain evidence="3 4">DSM 15707</strain>
    </source>
</reference>
<organism evidence="3 4">
    <name type="scientific">Paucilactobacillus oligofermentans DSM 15707 = LMG 22743</name>
    <dbReference type="NCBI Taxonomy" id="1423778"/>
    <lineage>
        <taxon>Bacteria</taxon>
        <taxon>Bacillati</taxon>
        <taxon>Bacillota</taxon>
        <taxon>Bacilli</taxon>
        <taxon>Lactobacillales</taxon>
        <taxon>Lactobacillaceae</taxon>
        <taxon>Paucilactobacillus</taxon>
    </lineage>
</organism>
<dbReference type="PROSITE" id="PS50056">
    <property type="entry name" value="TYR_PHOSPHATASE_2"/>
    <property type="match status" value="1"/>
</dbReference>
<comment type="caution">
    <text evidence="3">The sequence shown here is derived from an EMBL/GenBank/DDBJ whole genome shotgun (WGS) entry which is preliminary data.</text>
</comment>
<dbReference type="InterPro" id="IPR000387">
    <property type="entry name" value="Tyr_Pase_dom"/>
</dbReference>
<comment type="similarity">
    <text evidence="1">Belongs to the protein-tyrosine phosphatase family.</text>
</comment>
<evidence type="ECO:0000313" key="4">
    <source>
        <dbReference type="Proteomes" id="UP000051697"/>
    </source>
</evidence>
<name>A0A0R1RJS5_9LACO</name>
<accession>A0A0R1RJS5</accession>